<dbReference type="NCBIfam" id="NF005568">
    <property type="entry name" value="PRK07239.1"/>
    <property type="match status" value="1"/>
</dbReference>
<dbReference type="GO" id="GO:0004852">
    <property type="term" value="F:uroporphyrinogen-III synthase activity"/>
    <property type="evidence" value="ECO:0007669"/>
    <property type="project" value="UniProtKB-EC"/>
</dbReference>
<dbReference type="InterPro" id="IPR003754">
    <property type="entry name" value="4pyrrol_synth_uPrphyn_synth"/>
</dbReference>
<feature type="domain" description="OmpR/PhoB-type" evidence="3">
    <location>
        <begin position="277"/>
        <end position="369"/>
    </location>
</feature>
<comment type="caution">
    <text evidence="4">The sequence shown here is derived from an EMBL/GenBank/DDBJ whole genome shotgun (WGS) entry which is preliminary data.</text>
</comment>
<dbReference type="Proteomes" id="UP000548304">
    <property type="component" value="Unassembled WGS sequence"/>
</dbReference>
<dbReference type="SUPFAM" id="SSF46894">
    <property type="entry name" value="C-terminal effector domain of the bipartite response regulators"/>
    <property type="match status" value="1"/>
</dbReference>
<dbReference type="InterPro" id="IPR001867">
    <property type="entry name" value="OmpR/PhoB-type_DNA-bd"/>
</dbReference>
<dbReference type="EMBL" id="JACBYW010000002">
    <property type="protein sequence ID" value="NYH78338.1"/>
    <property type="molecule type" value="Genomic_DNA"/>
</dbReference>
<dbReference type="InterPro" id="IPR036108">
    <property type="entry name" value="4pyrrol_syn_uPrphyn_synt_sf"/>
</dbReference>
<evidence type="ECO:0000313" key="5">
    <source>
        <dbReference type="Proteomes" id="UP000548304"/>
    </source>
</evidence>
<evidence type="ECO:0000313" key="4">
    <source>
        <dbReference type="EMBL" id="NYH78338.1"/>
    </source>
</evidence>
<dbReference type="SUPFAM" id="SSF69618">
    <property type="entry name" value="HemD-like"/>
    <property type="match status" value="1"/>
</dbReference>
<evidence type="ECO:0000259" key="3">
    <source>
        <dbReference type="PROSITE" id="PS51755"/>
    </source>
</evidence>
<dbReference type="GO" id="GO:0006355">
    <property type="term" value="P:regulation of DNA-templated transcription"/>
    <property type="evidence" value="ECO:0007669"/>
    <property type="project" value="InterPro"/>
</dbReference>
<dbReference type="PANTHER" id="PTHR40082:SF1">
    <property type="entry name" value="BLR5956 PROTEIN"/>
    <property type="match status" value="1"/>
</dbReference>
<gene>
    <name evidence="4" type="ORF">FHR84_001660</name>
</gene>
<dbReference type="GO" id="GO:0000160">
    <property type="term" value="P:phosphorelay signal transduction system"/>
    <property type="evidence" value="ECO:0007669"/>
    <property type="project" value="InterPro"/>
</dbReference>
<dbReference type="InterPro" id="IPR039793">
    <property type="entry name" value="UROS/Hem4"/>
</dbReference>
<reference evidence="4 5" key="1">
    <citation type="submission" date="2020-07" db="EMBL/GenBank/DDBJ databases">
        <title>Genomic Encyclopedia of Type Strains, Phase III (KMG-III): the genomes of soil and plant-associated and newly described type strains.</title>
        <authorList>
            <person name="Whitman W."/>
        </authorList>
    </citation>
    <scope>NUCLEOTIDE SEQUENCE [LARGE SCALE GENOMIC DNA]</scope>
    <source>
        <strain evidence="4 5">CECT 8576</strain>
    </source>
</reference>
<dbReference type="Pfam" id="PF00486">
    <property type="entry name" value="Trans_reg_C"/>
    <property type="match status" value="1"/>
</dbReference>
<keyword evidence="4" id="KW-0456">Lyase</keyword>
<keyword evidence="5" id="KW-1185">Reference proteome</keyword>
<accession>A0A852YWA1</accession>
<dbReference type="InterPro" id="IPR036388">
    <property type="entry name" value="WH-like_DNA-bd_sf"/>
</dbReference>
<organism evidence="4 5">
    <name type="scientific">Actinopolyspora biskrensis</name>
    <dbReference type="NCBI Taxonomy" id="1470178"/>
    <lineage>
        <taxon>Bacteria</taxon>
        <taxon>Bacillati</taxon>
        <taxon>Actinomycetota</taxon>
        <taxon>Actinomycetes</taxon>
        <taxon>Actinopolysporales</taxon>
        <taxon>Actinopolysporaceae</taxon>
        <taxon>Actinopolyspora</taxon>
    </lineage>
</organism>
<keyword evidence="1 2" id="KW-0238">DNA-binding</keyword>
<protein>
    <submittedName>
        <fullName evidence="4">Uroporphyrinogen-III synthase</fullName>
        <ecNumber evidence="4">4.2.1.75</ecNumber>
    </submittedName>
</protein>
<feature type="DNA-binding region" description="OmpR/PhoB-type" evidence="2">
    <location>
        <begin position="277"/>
        <end position="369"/>
    </location>
</feature>
<dbReference type="SMART" id="SM00862">
    <property type="entry name" value="Trans_reg_C"/>
    <property type="match status" value="1"/>
</dbReference>
<sequence length="380" mass="41707">MTTTREEQRTLTGFTVGTTATRRVEELTTMLRRRGAEVRHGPAIRILPLADDGELFEMSKSLLRNPPDVVVVTTGIGFRGWLEAAEGWGVGAELATVLGSARILSRGPKATGAVRAAGLCESWSPDSESSSGILSRLRGDDLSGRRVAVQLHGQRMPEFTAELRAAGAEVIELPVYRWSEPHDETPLDRLLDEVLIRRVDALVFTSAPAVTNTLDLALRTGRQRALLDTLRHHVLVACVGPVCAAPLEGLEVPVTFPQRPRLGSLVRSLDETLPERVRRLNIGGNHVELRGQGVLLDGELRPVPPSPMALLRKLSEHPGKVLSRRELVDALPNGGEEHAVEMAIGRLRTALGNERFVRTVIKRGYRLAIEETERRALPER</sequence>
<dbReference type="Gene3D" id="3.40.50.10090">
    <property type="match status" value="2"/>
</dbReference>
<dbReference type="GO" id="GO:0006780">
    <property type="term" value="P:uroporphyrinogen III biosynthetic process"/>
    <property type="evidence" value="ECO:0007669"/>
    <property type="project" value="InterPro"/>
</dbReference>
<dbReference type="PANTHER" id="PTHR40082">
    <property type="entry name" value="BLR5956 PROTEIN"/>
    <property type="match status" value="1"/>
</dbReference>
<dbReference type="EC" id="4.2.1.75" evidence="4"/>
<dbReference type="GO" id="GO:0003677">
    <property type="term" value="F:DNA binding"/>
    <property type="evidence" value="ECO:0007669"/>
    <property type="project" value="UniProtKB-UniRule"/>
</dbReference>
<dbReference type="Gene3D" id="1.10.10.10">
    <property type="entry name" value="Winged helix-like DNA-binding domain superfamily/Winged helix DNA-binding domain"/>
    <property type="match status" value="1"/>
</dbReference>
<proteinExistence type="predicted"/>
<evidence type="ECO:0000256" key="1">
    <source>
        <dbReference type="ARBA" id="ARBA00023125"/>
    </source>
</evidence>
<dbReference type="AlphaFoldDB" id="A0A852YWA1"/>
<dbReference type="Pfam" id="PF02602">
    <property type="entry name" value="HEM4"/>
    <property type="match status" value="1"/>
</dbReference>
<evidence type="ECO:0000256" key="2">
    <source>
        <dbReference type="PROSITE-ProRule" id="PRU01091"/>
    </source>
</evidence>
<dbReference type="PROSITE" id="PS51755">
    <property type="entry name" value="OMPR_PHOB"/>
    <property type="match status" value="1"/>
</dbReference>
<dbReference type="CDD" id="cd00383">
    <property type="entry name" value="trans_reg_C"/>
    <property type="match status" value="1"/>
</dbReference>
<dbReference type="RefSeq" id="WP_179534815.1">
    <property type="nucleotide sequence ID" value="NZ_JACBYW010000002.1"/>
</dbReference>
<dbReference type="InterPro" id="IPR016032">
    <property type="entry name" value="Sig_transdc_resp-reg_C-effctor"/>
</dbReference>
<dbReference type="CDD" id="cd06578">
    <property type="entry name" value="HemD"/>
    <property type="match status" value="1"/>
</dbReference>
<name>A0A852YWA1_9ACTN</name>